<protein>
    <submittedName>
        <fullName evidence="1">Uncharacterized protein</fullName>
    </submittedName>
</protein>
<name>A0A0B6Y7C5_9EUPU</name>
<feature type="non-terminal residue" evidence="1">
    <location>
        <position position="1"/>
    </location>
</feature>
<dbReference type="AlphaFoldDB" id="A0A0B6Y7C5"/>
<gene>
    <name evidence="1" type="primary">ORF14281</name>
</gene>
<proteinExistence type="predicted"/>
<dbReference type="EMBL" id="HACG01004886">
    <property type="protein sequence ID" value="CEK51751.1"/>
    <property type="molecule type" value="Transcribed_RNA"/>
</dbReference>
<sequence>VSNLQTLTWIYCFEHVGVCDNKRGDRLALIVGEFRMDKVDVLLSLGELLLDEDTIPDTESI</sequence>
<evidence type="ECO:0000313" key="1">
    <source>
        <dbReference type="EMBL" id="CEK51751.1"/>
    </source>
</evidence>
<reference evidence="1" key="1">
    <citation type="submission" date="2014-12" db="EMBL/GenBank/DDBJ databases">
        <title>Insight into the proteome of Arion vulgaris.</title>
        <authorList>
            <person name="Aradska J."/>
            <person name="Bulat T."/>
            <person name="Smidak R."/>
            <person name="Sarate P."/>
            <person name="Gangsoo J."/>
            <person name="Sialana F."/>
            <person name="Bilban M."/>
            <person name="Lubec G."/>
        </authorList>
    </citation>
    <scope>NUCLEOTIDE SEQUENCE</scope>
    <source>
        <tissue evidence="1">Skin</tissue>
    </source>
</reference>
<accession>A0A0B6Y7C5</accession>
<organism evidence="1">
    <name type="scientific">Arion vulgaris</name>
    <dbReference type="NCBI Taxonomy" id="1028688"/>
    <lineage>
        <taxon>Eukaryota</taxon>
        <taxon>Metazoa</taxon>
        <taxon>Spiralia</taxon>
        <taxon>Lophotrochozoa</taxon>
        <taxon>Mollusca</taxon>
        <taxon>Gastropoda</taxon>
        <taxon>Heterobranchia</taxon>
        <taxon>Euthyneura</taxon>
        <taxon>Panpulmonata</taxon>
        <taxon>Eupulmonata</taxon>
        <taxon>Stylommatophora</taxon>
        <taxon>Helicina</taxon>
        <taxon>Arionoidea</taxon>
        <taxon>Arionidae</taxon>
        <taxon>Arion</taxon>
    </lineage>
</organism>